<reference evidence="2" key="2">
    <citation type="submission" date="2025-08" db="UniProtKB">
        <authorList>
            <consortium name="Ensembl"/>
        </authorList>
    </citation>
    <scope>IDENTIFICATION</scope>
</reference>
<feature type="coiled-coil region" evidence="1">
    <location>
        <begin position="178"/>
        <end position="212"/>
    </location>
</feature>
<reference evidence="2" key="3">
    <citation type="submission" date="2025-09" db="UniProtKB">
        <authorList>
            <consortium name="Ensembl"/>
        </authorList>
    </citation>
    <scope>IDENTIFICATION</scope>
</reference>
<dbReference type="Ensembl" id="ENSTRUT00000072543.1">
    <property type="protein sequence ID" value="ENSTRUP00000082842.1"/>
    <property type="gene ID" value="ENSTRUG00000027980.1"/>
</dbReference>
<protein>
    <submittedName>
        <fullName evidence="2">Uncharacterized protein</fullName>
    </submittedName>
</protein>
<dbReference type="InterPro" id="IPR050995">
    <property type="entry name" value="WD-F-box_domain-protein"/>
</dbReference>
<accession>A0A674PB27</accession>
<dbReference type="Proteomes" id="UP000005226">
    <property type="component" value="Chromosome 8"/>
</dbReference>
<organism evidence="2 3">
    <name type="scientific">Takifugu rubripes</name>
    <name type="common">Japanese pufferfish</name>
    <name type="synonym">Fugu rubripes</name>
    <dbReference type="NCBI Taxonomy" id="31033"/>
    <lineage>
        <taxon>Eukaryota</taxon>
        <taxon>Metazoa</taxon>
        <taxon>Chordata</taxon>
        <taxon>Craniata</taxon>
        <taxon>Vertebrata</taxon>
        <taxon>Euteleostomi</taxon>
        <taxon>Actinopterygii</taxon>
        <taxon>Neopterygii</taxon>
        <taxon>Teleostei</taxon>
        <taxon>Neoteleostei</taxon>
        <taxon>Acanthomorphata</taxon>
        <taxon>Eupercaria</taxon>
        <taxon>Tetraodontiformes</taxon>
        <taxon>Tetradontoidea</taxon>
        <taxon>Tetraodontidae</taxon>
        <taxon>Takifugu</taxon>
    </lineage>
</organism>
<dbReference type="AlphaFoldDB" id="A0A674PB27"/>
<dbReference type="InParanoid" id="A0A674PB27"/>
<sequence>MDLRTGDLRGVVAAWSRSWPAGSVLKAPQWEAFQKGKKQQKYWVAMSEAASSPVCGTNPEPSKHQTVPRIHEAVDDFLRSLLVRFGLCRTLRAFESEWYGSVQKELLEALHTAALPNAVEHRQLLQGELQRARKETARLREGVLRAAQSFMRIQKDKDFHQTQYRQELSQKNMVTEHISSLKKRIEHCELALEQLDDKYEAALKEKMLLSLERSKSRPVKERQ</sequence>
<evidence type="ECO:0000313" key="2">
    <source>
        <dbReference type="Ensembl" id="ENSTRUP00000082842.1"/>
    </source>
</evidence>
<dbReference type="OMA" id="KCEKQQP"/>
<keyword evidence="3" id="KW-1185">Reference proteome</keyword>
<dbReference type="PANTHER" id="PTHR14604:SF3">
    <property type="entry name" value="SPERM-ASSOCIATED ANTIGEN 16 PROTEIN"/>
    <property type="match status" value="1"/>
</dbReference>
<dbReference type="PANTHER" id="PTHR14604">
    <property type="entry name" value="WD40 REPEAT PF20"/>
    <property type="match status" value="1"/>
</dbReference>
<dbReference type="GeneTree" id="ENSGT00940000155053"/>
<evidence type="ECO:0000256" key="1">
    <source>
        <dbReference type="SAM" id="Coils"/>
    </source>
</evidence>
<evidence type="ECO:0000313" key="3">
    <source>
        <dbReference type="Proteomes" id="UP000005226"/>
    </source>
</evidence>
<reference evidence="2 3" key="1">
    <citation type="journal article" date="2011" name="Genome Biol. Evol.">
        <title>Integration of the genetic map and genome assembly of fugu facilitates insights into distinct features of genome evolution in teleosts and mammals.</title>
        <authorList>
            <person name="Kai W."/>
            <person name="Kikuchi K."/>
            <person name="Tohari S."/>
            <person name="Chew A.K."/>
            <person name="Tay A."/>
            <person name="Fujiwara A."/>
            <person name="Hosoya S."/>
            <person name="Suetake H."/>
            <person name="Naruse K."/>
            <person name="Brenner S."/>
            <person name="Suzuki Y."/>
            <person name="Venkatesh B."/>
        </authorList>
    </citation>
    <scope>NUCLEOTIDE SEQUENCE [LARGE SCALE GENOMIC DNA]</scope>
</reference>
<name>A0A674PB27_TAKRU</name>
<keyword evidence="1" id="KW-0175">Coiled coil</keyword>
<proteinExistence type="predicted"/>